<evidence type="ECO:0000313" key="4">
    <source>
        <dbReference type="Proteomes" id="UP000094600"/>
    </source>
</evidence>
<dbReference type="KEGG" id="xho:A9255_18685"/>
<proteinExistence type="predicted"/>
<accession>A0A2G0QGQ7</accession>
<evidence type="ECO:0000313" key="2">
    <source>
        <dbReference type="EMBL" id="AOM42402.1"/>
    </source>
</evidence>
<feature type="transmembrane region" description="Helical" evidence="1">
    <location>
        <begin position="42"/>
        <end position="70"/>
    </location>
</feature>
<evidence type="ECO:0000313" key="3">
    <source>
        <dbReference type="EMBL" id="PHM58415.1"/>
    </source>
</evidence>
<keyword evidence="1" id="KW-0472">Membrane</keyword>
<feature type="transmembrane region" description="Helical" evidence="1">
    <location>
        <begin position="6"/>
        <end position="30"/>
    </location>
</feature>
<dbReference type="Proteomes" id="UP000225433">
    <property type="component" value="Unassembled WGS sequence"/>
</dbReference>
<keyword evidence="4" id="KW-1185">Reference proteome</keyword>
<dbReference type="Proteomes" id="UP000094600">
    <property type="component" value="Chromosome"/>
</dbReference>
<keyword evidence="1" id="KW-1133">Transmembrane helix</keyword>
<dbReference type="EMBL" id="NJAI01000001">
    <property type="protein sequence ID" value="PHM58415.1"/>
    <property type="molecule type" value="Genomic_DNA"/>
</dbReference>
<gene>
    <name evidence="2" type="ORF">A9255_18685</name>
    <name evidence="3" type="ORF">Xhom_01441</name>
</gene>
<reference evidence="3 5" key="2">
    <citation type="journal article" date="2017" name="Nat. Microbiol.">
        <title>Natural product diversity associated with the nematode symbionts Photorhabdus and Xenorhabdus.</title>
        <authorList>
            <person name="Tobias N.J."/>
            <person name="Wolff H."/>
            <person name="Djahanschiri B."/>
            <person name="Grundmann F."/>
            <person name="Kronenwerth M."/>
            <person name="Shi Y.M."/>
            <person name="Simonyi S."/>
            <person name="Grun P."/>
            <person name="Shapiro-Ilan D."/>
            <person name="Pidot S.J."/>
            <person name="Stinear T.P."/>
            <person name="Ebersberger I."/>
            <person name="Bode H.B."/>
        </authorList>
    </citation>
    <scope>NUCLEOTIDE SEQUENCE [LARGE SCALE GENOMIC DNA]</scope>
    <source>
        <strain evidence="3 5">DSM 17903</strain>
    </source>
</reference>
<name>A0A2G0QGQ7_XENHO</name>
<dbReference type="AlphaFoldDB" id="A0A2G0QGQ7"/>
<evidence type="ECO:0000313" key="5">
    <source>
        <dbReference type="Proteomes" id="UP000225433"/>
    </source>
</evidence>
<keyword evidence="1" id="KW-0812">Transmembrane</keyword>
<sequence>MIMILIIYVLMVPAITVLTVALLIGLIAAYRELKARNTQFNWLLIILLGTGLAVSFYYFCIVWAKVFAIIKMV</sequence>
<protein>
    <submittedName>
        <fullName evidence="3">Uncharacterized protein</fullName>
    </submittedName>
</protein>
<reference evidence="2 4" key="1">
    <citation type="submission" date="2016-06" db="EMBL/GenBank/DDBJ databases">
        <title>Bacterial characters and pathogenicity of Xenorhabdus hominickii from an entomopathogenic nematode, Steinernema monticolum.</title>
        <authorList>
            <person name="Park Y."/>
            <person name="Kim Y."/>
        </authorList>
    </citation>
    <scope>NUCLEOTIDE SEQUENCE [LARGE SCALE GENOMIC DNA]</scope>
    <source>
        <strain evidence="2 4">ANU1</strain>
    </source>
</reference>
<dbReference type="EMBL" id="CP016176">
    <property type="protein sequence ID" value="AOM42402.1"/>
    <property type="molecule type" value="Genomic_DNA"/>
</dbReference>
<evidence type="ECO:0000256" key="1">
    <source>
        <dbReference type="SAM" id="Phobius"/>
    </source>
</evidence>
<organism evidence="3 5">
    <name type="scientific">Xenorhabdus hominickii</name>
    <dbReference type="NCBI Taxonomy" id="351679"/>
    <lineage>
        <taxon>Bacteria</taxon>
        <taxon>Pseudomonadati</taxon>
        <taxon>Pseudomonadota</taxon>
        <taxon>Gammaproteobacteria</taxon>
        <taxon>Enterobacterales</taxon>
        <taxon>Morganellaceae</taxon>
        <taxon>Xenorhabdus</taxon>
    </lineage>
</organism>